<evidence type="ECO:0000256" key="8">
    <source>
        <dbReference type="ARBA" id="ARBA00022989"/>
    </source>
</evidence>
<dbReference type="Pfam" id="PF00270">
    <property type="entry name" value="DEAD"/>
    <property type="match status" value="1"/>
</dbReference>
<dbReference type="SMART" id="SM00490">
    <property type="entry name" value="HELICc"/>
    <property type="match status" value="1"/>
</dbReference>
<feature type="domain" description="Helicase C-terminal" evidence="18">
    <location>
        <begin position="557"/>
        <end position="745"/>
    </location>
</feature>
<evidence type="ECO:0000256" key="15">
    <source>
        <dbReference type="SAM" id="MobiDB-lite"/>
    </source>
</evidence>
<keyword evidence="20" id="KW-1185">Reference proteome</keyword>
<keyword evidence="11" id="KW-0469">Meiosis</keyword>
<organism evidence="19 20">
    <name type="scientific">Lasallia pustulata</name>
    <dbReference type="NCBI Taxonomy" id="136370"/>
    <lineage>
        <taxon>Eukaryota</taxon>
        <taxon>Fungi</taxon>
        <taxon>Dikarya</taxon>
        <taxon>Ascomycota</taxon>
        <taxon>Pezizomycotina</taxon>
        <taxon>Lecanoromycetes</taxon>
        <taxon>OSLEUM clade</taxon>
        <taxon>Umbilicariomycetidae</taxon>
        <taxon>Umbilicariales</taxon>
        <taxon>Umbilicariaceae</taxon>
        <taxon>Lasallia</taxon>
    </lineage>
</organism>
<dbReference type="InterPro" id="IPR014001">
    <property type="entry name" value="Helicase_ATP-bd"/>
</dbReference>
<dbReference type="InterPro" id="IPR037185">
    <property type="entry name" value="EmrE-like"/>
</dbReference>
<feature type="compositionally biased region" description="Low complexity" evidence="15">
    <location>
        <begin position="1421"/>
        <end position="1431"/>
    </location>
</feature>
<dbReference type="EMBL" id="FWEW01000026">
    <property type="protein sequence ID" value="SLM33350.1"/>
    <property type="molecule type" value="Genomic_DNA"/>
</dbReference>
<dbReference type="Pfam" id="PF23445">
    <property type="entry name" value="WHD_SNRNP200"/>
    <property type="match status" value="1"/>
</dbReference>
<comment type="subcellular location">
    <subcellularLocation>
        <location evidence="1">Membrane</location>
        <topology evidence="1">Multi-pass membrane protein</topology>
    </subcellularLocation>
</comment>
<reference evidence="20" key="1">
    <citation type="submission" date="2017-03" db="EMBL/GenBank/DDBJ databases">
        <authorList>
            <person name="Sharma R."/>
            <person name="Thines M."/>
        </authorList>
    </citation>
    <scope>NUCLEOTIDE SEQUENCE [LARGE SCALE GENOMIC DNA]</scope>
</reference>
<dbReference type="Pfam" id="PF00271">
    <property type="entry name" value="Helicase_C"/>
    <property type="match status" value="1"/>
</dbReference>
<comment type="catalytic activity">
    <reaction evidence="12">
        <text>Couples ATP hydrolysis with the unwinding of duplex DNA by translocating in the 3'-5' direction.</text>
        <dbReference type="EC" id="5.6.2.4"/>
    </reaction>
</comment>
<evidence type="ECO:0000256" key="11">
    <source>
        <dbReference type="ARBA" id="ARBA00023254"/>
    </source>
</evidence>
<feature type="compositionally biased region" description="Low complexity" evidence="15">
    <location>
        <begin position="1285"/>
        <end position="1297"/>
    </location>
</feature>
<evidence type="ECO:0000256" key="10">
    <source>
        <dbReference type="ARBA" id="ARBA00023235"/>
    </source>
</evidence>
<evidence type="ECO:0000256" key="6">
    <source>
        <dbReference type="ARBA" id="ARBA00022806"/>
    </source>
</evidence>
<dbReference type="GO" id="GO:0043138">
    <property type="term" value="F:3'-5' DNA helicase activity"/>
    <property type="evidence" value="ECO:0007669"/>
    <property type="project" value="UniProtKB-EC"/>
</dbReference>
<evidence type="ECO:0000259" key="17">
    <source>
        <dbReference type="PROSITE" id="PS51192"/>
    </source>
</evidence>
<dbReference type="GO" id="GO:0007131">
    <property type="term" value="P:reciprocal meiotic recombination"/>
    <property type="evidence" value="ECO:0007669"/>
    <property type="project" value="UniProtKB-ARBA"/>
</dbReference>
<dbReference type="SUPFAM" id="SSF158702">
    <property type="entry name" value="Sec63 N-terminal domain-like"/>
    <property type="match status" value="1"/>
</dbReference>
<feature type="transmembrane region" description="Helical" evidence="16">
    <location>
        <begin position="305"/>
        <end position="330"/>
    </location>
</feature>
<feature type="region of interest" description="Disordered" evidence="15">
    <location>
        <begin position="1421"/>
        <end position="1449"/>
    </location>
</feature>
<dbReference type="PANTHER" id="PTHR47835">
    <property type="entry name" value="HFM1, ATP DEPENDENT DNA HELICASE HOMOLOG"/>
    <property type="match status" value="1"/>
</dbReference>
<evidence type="ECO:0000256" key="9">
    <source>
        <dbReference type="ARBA" id="ARBA00023136"/>
    </source>
</evidence>
<protein>
    <recommendedName>
        <fullName evidence="13">DNA 3'-5' helicase</fullName>
        <ecNumber evidence="13">5.6.2.4</ecNumber>
    </recommendedName>
</protein>
<dbReference type="GO" id="GO:0015165">
    <property type="term" value="F:pyrimidine nucleotide-sugar transmembrane transporter activity"/>
    <property type="evidence" value="ECO:0007669"/>
    <property type="project" value="InterPro"/>
</dbReference>
<evidence type="ECO:0000313" key="20">
    <source>
        <dbReference type="Proteomes" id="UP000192927"/>
    </source>
</evidence>
<dbReference type="FunFam" id="3.40.50.300:FF:001076">
    <property type="entry name" value="ATP-dependent DNA helicase MER3"/>
    <property type="match status" value="1"/>
</dbReference>
<dbReference type="FunFam" id="1.10.10.10:FF:000012">
    <property type="entry name" value="U5 small nuclear ribonucleoprotein helicase"/>
    <property type="match status" value="1"/>
</dbReference>
<dbReference type="GO" id="GO:0003676">
    <property type="term" value="F:nucleic acid binding"/>
    <property type="evidence" value="ECO:0007669"/>
    <property type="project" value="InterPro"/>
</dbReference>
<evidence type="ECO:0000256" key="5">
    <source>
        <dbReference type="ARBA" id="ARBA00022801"/>
    </source>
</evidence>
<dbReference type="InterPro" id="IPR011545">
    <property type="entry name" value="DEAD/DEAH_box_helicase_dom"/>
</dbReference>
<dbReference type="Gene3D" id="1.10.10.10">
    <property type="entry name" value="Winged helix-like DNA-binding domain superfamily/Winged helix DNA-binding domain"/>
    <property type="match status" value="1"/>
</dbReference>
<keyword evidence="9 16" id="KW-0472">Membrane</keyword>
<feature type="domain" description="Helicase ATP-binding" evidence="17">
    <location>
        <begin position="401"/>
        <end position="517"/>
    </location>
</feature>
<name>A0A1W5CRD6_9LECA</name>
<evidence type="ECO:0000256" key="12">
    <source>
        <dbReference type="ARBA" id="ARBA00034617"/>
    </source>
</evidence>
<dbReference type="InterPro" id="IPR036388">
    <property type="entry name" value="WH-like_DNA-bd_sf"/>
</dbReference>
<evidence type="ECO:0000256" key="7">
    <source>
        <dbReference type="ARBA" id="ARBA00022840"/>
    </source>
</evidence>
<evidence type="ECO:0000313" key="19">
    <source>
        <dbReference type="EMBL" id="SLM33350.1"/>
    </source>
</evidence>
<feature type="transmembrane region" description="Helical" evidence="16">
    <location>
        <begin position="51"/>
        <end position="74"/>
    </location>
</feature>
<feature type="transmembrane region" description="Helical" evidence="16">
    <location>
        <begin position="275"/>
        <end position="293"/>
    </location>
</feature>
<evidence type="ECO:0000259" key="18">
    <source>
        <dbReference type="PROSITE" id="PS51194"/>
    </source>
</evidence>
<feature type="compositionally biased region" description="Polar residues" evidence="15">
    <location>
        <begin position="1432"/>
        <end position="1443"/>
    </location>
</feature>
<dbReference type="Pfam" id="PF04142">
    <property type="entry name" value="Nuc_sug_transp"/>
    <property type="match status" value="1"/>
</dbReference>
<comment type="catalytic activity">
    <reaction evidence="14">
        <text>ATP + H2O = ADP + phosphate + H(+)</text>
        <dbReference type="Rhea" id="RHEA:13065"/>
        <dbReference type="ChEBI" id="CHEBI:15377"/>
        <dbReference type="ChEBI" id="CHEBI:15378"/>
        <dbReference type="ChEBI" id="CHEBI:30616"/>
        <dbReference type="ChEBI" id="CHEBI:43474"/>
        <dbReference type="ChEBI" id="CHEBI:456216"/>
        <dbReference type="EC" id="5.6.2.4"/>
    </reaction>
</comment>
<dbReference type="PANTHER" id="PTHR47835:SF3">
    <property type="entry name" value="HELICASE FOR MEIOSIS 1"/>
    <property type="match status" value="1"/>
</dbReference>
<keyword evidence="6 19" id="KW-0347">Helicase</keyword>
<accession>A0A1W5CRD6</accession>
<feature type="region of interest" description="Disordered" evidence="15">
    <location>
        <begin position="1281"/>
        <end position="1300"/>
    </location>
</feature>
<evidence type="ECO:0000256" key="16">
    <source>
        <dbReference type="SAM" id="Phobius"/>
    </source>
</evidence>
<feature type="transmembrane region" description="Helical" evidence="16">
    <location>
        <begin position="20"/>
        <end position="39"/>
    </location>
</feature>
<evidence type="ECO:0000256" key="3">
    <source>
        <dbReference type="ARBA" id="ARBA00022692"/>
    </source>
</evidence>
<dbReference type="SUPFAM" id="SSF46785">
    <property type="entry name" value="Winged helix' DNA-binding domain"/>
    <property type="match status" value="1"/>
</dbReference>
<dbReference type="InterPro" id="IPR001650">
    <property type="entry name" value="Helicase_C-like"/>
</dbReference>
<dbReference type="InterPro" id="IPR057842">
    <property type="entry name" value="WH_MER3"/>
</dbReference>
<dbReference type="InterPro" id="IPR036390">
    <property type="entry name" value="WH_DNA-bd_sf"/>
</dbReference>
<evidence type="ECO:0000256" key="2">
    <source>
        <dbReference type="ARBA" id="ARBA00010140"/>
    </source>
</evidence>
<keyword evidence="10" id="KW-0413">Isomerase</keyword>
<comment type="similarity">
    <text evidence="2">Belongs to the helicase family. SKI2 subfamily.</text>
</comment>
<feature type="transmembrane region" description="Helical" evidence="16">
    <location>
        <begin position="159"/>
        <end position="177"/>
    </location>
</feature>
<proteinExistence type="inferred from homology"/>
<feature type="transmembrane region" description="Helical" evidence="16">
    <location>
        <begin position="336"/>
        <end position="354"/>
    </location>
</feature>
<evidence type="ECO:0000256" key="14">
    <source>
        <dbReference type="ARBA" id="ARBA00048988"/>
    </source>
</evidence>
<dbReference type="EC" id="5.6.2.4" evidence="13"/>
<dbReference type="Gene3D" id="1.10.3380.10">
    <property type="entry name" value="Sec63 N-terminal domain-like domain"/>
    <property type="match status" value="1"/>
</dbReference>
<dbReference type="InterPro" id="IPR052247">
    <property type="entry name" value="Meiotic_Crossover_Helicase"/>
</dbReference>
<dbReference type="SUPFAM" id="SSF52540">
    <property type="entry name" value="P-loop containing nucleoside triphosphate hydrolases"/>
    <property type="match status" value="2"/>
</dbReference>
<dbReference type="Pfam" id="PF02889">
    <property type="entry name" value="Sec63"/>
    <property type="match status" value="1"/>
</dbReference>
<feature type="transmembrane region" description="Helical" evidence="16">
    <location>
        <begin position="236"/>
        <end position="255"/>
    </location>
</feature>
<dbReference type="NCBIfam" id="TIGR00803">
    <property type="entry name" value="nst"/>
    <property type="match status" value="2"/>
</dbReference>
<dbReference type="InterPro" id="IPR004179">
    <property type="entry name" value="Sec63-dom"/>
</dbReference>
<keyword evidence="8 16" id="KW-1133">Transmembrane helix</keyword>
<dbReference type="Gene3D" id="3.40.50.300">
    <property type="entry name" value="P-loop containing nucleotide triphosphate hydrolases"/>
    <property type="match status" value="2"/>
</dbReference>
<keyword evidence="7" id="KW-0067">ATP-binding</keyword>
<dbReference type="InterPro" id="IPR027417">
    <property type="entry name" value="P-loop_NTPase"/>
</dbReference>
<dbReference type="GO" id="GO:0000139">
    <property type="term" value="C:Golgi membrane"/>
    <property type="evidence" value="ECO:0007669"/>
    <property type="project" value="InterPro"/>
</dbReference>
<dbReference type="Proteomes" id="UP000192927">
    <property type="component" value="Unassembled WGS sequence"/>
</dbReference>
<dbReference type="PROSITE" id="PS51194">
    <property type="entry name" value="HELICASE_CTER"/>
    <property type="match status" value="1"/>
</dbReference>
<dbReference type="GO" id="GO:0005524">
    <property type="term" value="F:ATP binding"/>
    <property type="evidence" value="ECO:0007669"/>
    <property type="project" value="UniProtKB-KW"/>
</dbReference>
<evidence type="ECO:0000256" key="13">
    <source>
        <dbReference type="ARBA" id="ARBA00034808"/>
    </source>
</evidence>
<dbReference type="GO" id="GO:0016787">
    <property type="term" value="F:hydrolase activity"/>
    <property type="evidence" value="ECO:0007669"/>
    <property type="project" value="UniProtKB-KW"/>
</dbReference>
<dbReference type="InterPro" id="IPR007271">
    <property type="entry name" value="Nuc_sug_transpt"/>
</dbReference>
<dbReference type="FunFam" id="1.10.3380.10:FF:000012">
    <property type="entry name" value="DEAD/DEAH box DNA helicase"/>
    <property type="match status" value="1"/>
</dbReference>
<evidence type="ECO:0000256" key="4">
    <source>
        <dbReference type="ARBA" id="ARBA00022741"/>
    </source>
</evidence>
<keyword evidence="4" id="KW-0547">Nucleotide-binding</keyword>
<sequence>MGLGESPRRASTWLGMSMKHVSLVTLTIQNSALILILHYSRIMPMAGGHRYFTSTAVFLNEVIKLAVCLTVALYDISQTFSPTMTATSLFGTLTSAVFTGDSWKLAIPAGLYTLQNSLQYIAISNVDAATLQVTYQLKILPTALFSILLLGRSLSARKWVALGLLMLGVAIVQIPTVDSGTLAPFKDAPRFYFPRSLEGVRALRGSATTPLYKRSATYEGIEEDIMLQHPRMNATLGFAAAVVACIVSAAASVYFEKVLKESSNPTSLWVRNVQLSFYSLFPALFIGVVFVDGEEIAKSGFFVGYNWVVWTTICFQALGGIAVALCVNYADNIAKSFATSISILISLCASIWFFDFTLTTNFLVGTLIVVCATYLYNSEDRSIRPPPIRIHNYEKTTIDTQPARVQEPLLKLPATPIKSEALSTSRPTSPTLHHARHEKWDSMTRKWKDHSRLMQLVKLFLIDEVHILRDTRGATLEAVVSRMKSVGSNVRFVALSATVPNSDDIATWLGKDSTTKHIPAIQERFGEEFRPVKLQKFVYGFACNGNDFVFERVLDSKLPDIIAKHSRKKPMMVFCFTRNATVSTAKALSNLWATKGPRDRHWSAPTQRIAVEDMDLKSTLASGVAFHHAGLDGQDRHAVEKGFLDGQVSVICCTSTLAVGVNLPCHLVILKNTVSWQNEGIKEYADLEVMQMLGRAGRPQFDDSAAAVILTRSESVRKYEKMVSGEEVLESCLHLNLVDHLNAEIGLGTVNDVHSAKKWLAGTFLYVRLAQNPNHYKLDGNTVGRNLDDRIEQICARDIGLLRKTNLVSSSEKLKATEFGEAMARYYVKFETMKVLLSLEPRAKMSEILSALVQADEFHEVRLRGGEKNLYKEINNAPGIKFPIKVNIALPEHKRSLIIQAELGCLEYPAGEQFTKHKRQFQQDKATLFLHAHRLIRCIVDCQLVRQDSITTRHALELARSFGARVWDNSPLQMKQIPQIGAVAVRKLAVAGINSIEVLEATEAHRLETILNKQVPFGTRMLANLKDFPKLRVNDCRSGQPVRIKLIAEIGFINGKAPVFFHRKPIFVCFLAERSDGHLIDFRRVSAKKLGNGQDILLSADLVSETQYITCYVMCDEIAGTMRYAELKPGLCPSVFPPPLVQNLEEQPIESDEENVRLGADIPRRRSGIVFQTAAEPVDRDDEFQDSDFDDIEFRKAADEVEFNDIDAYDGNSQFTSAVQGSYVARPKYKVPQQKTTSSEGACMDWKPEKLQNGKWACNHKCKNKTGCKHLCCHDGLDKAPKPPKNSAAPAASTEANANRDKKVTLAIAGKTQPKLFMNHNVNSEQTSGIAMVDLAYEDRAEYEKIGPPDYRRLDQLHKSVTKASPASLIAHQKPAFSYIKGDRPRFNFMGKATEAHGTPENLPSDDDDTWMDNFPSPSAIIAPESSAHSPVDSTKGSNATTNYEDDDSSGLEAGMIGLDDSMALSQWTSNNAMDTLPSSLRQAYGMEALEDEMRNDALTPSMARTHGSRLSTVSPYIFGRVGAQNSEDAITTFNKRTLADMYNDKMERKAIEGQEEQGVMVRNPNAKKPKTAREASAEPPLLSMGLETQTAVVPTSPAEEIPLGLEDIDPDILAMFRDVVDFV</sequence>
<evidence type="ECO:0000256" key="1">
    <source>
        <dbReference type="ARBA" id="ARBA00004141"/>
    </source>
</evidence>
<dbReference type="PROSITE" id="PS51192">
    <property type="entry name" value="HELICASE_ATP_BIND_1"/>
    <property type="match status" value="1"/>
</dbReference>
<dbReference type="SUPFAM" id="SSF103481">
    <property type="entry name" value="Multidrug resistance efflux transporter EmrE"/>
    <property type="match status" value="1"/>
</dbReference>
<dbReference type="SMART" id="SM00973">
    <property type="entry name" value="Sec63"/>
    <property type="match status" value="1"/>
</dbReference>
<dbReference type="CDD" id="cd18795">
    <property type="entry name" value="SF2_C_Ski2"/>
    <property type="match status" value="1"/>
</dbReference>
<keyword evidence="3 16" id="KW-0812">Transmembrane</keyword>
<keyword evidence="5" id="KW-0378">Hydrolase</keyword>